<dbReference type="Proteomes" id="UP000619479">
    <property type="component" value="Unassembled WGS sequence"/>
</dbReference>
<accession>A0A919MAG1</accession>
<proteinExistence type="predicted"/>
<organism evidence="4 5">
    <name type="scientific">Actinoplanes cyaneus</name>
    <dbReference type="NCBI Taxonomy" id="52696"/>
    <lineage>
        <taxon>Bacteria</taxon>
        <taxon>Bacillati</taxon>
        <taxon>Actinomycetota</taxon>
        <taxon>Actinomycetes</taxon>
        <taxon>Micromonosporales</taxon>
        <taxon>Micromonosporaceae</taxon>
        <taxon>Actinoplanes</taxon>
    </lineage>
</organism>
<dbReference type="AlphaFoldDB" id="A0A919MAG1"/>
<protein>
    <submittedName>
        <fullName evidence="4">3-oxoacyl-ACP synthase</fullName>
    </submittedName>
</protein>
<evidence type="ECO:0000259" key="3">
    <source>
        <dbReference type="Pfam" id="PF08541"/>
    </source>
</evidence>
<dbReference type="InterPro" id="IPR013747">
    <property type="entry name" value="ACP_syn_III_C"/>
</dbReference>
<comment type="caution">
    <text evidence="4">The sequence shown here is derived from an EMBL/GenBank/DDBJ whole genome shotgun (WGS) entry which is preliminary data.</text>
</comment>
<dbReference type="Pfam" id="PF08541">
    <property type="entry name" value="ACP_syn_III_C"/>
    <property type="match status" value="1"/>
</dbReference>
<keyword evidence="5" id="KW-1185">Reference proteome</keyword>
<dbReference type="Gene3D" id="3.40.47.10">
    <property type="match status" value="2"/>
</dbReference>
<dbReference type="InterPro" id="IPR016039">
    <property type="entry name" value="Thiolase-like"/>
</dbReference>
<dbReference type="PANTHER" id="PTHR34069:SF2">
    <property type="entry name" value="BETA-KETOACYL-[ACYL-CARRIER-PROTEIN] SYNTHASE III"/>
    <property type="match status" value="1"/>
</dbReference>
<dbReference type="PANTHER" id="PTHR34069">
    <property type="entry name" value="3-OXOACYL-[ACYL-CARRIER-PROTEIN] SYNTHASE 3"/>
    <property type="match status" value="1"/>
</dbReference>
<evidence type="ECO:0000256" key="2">
    <source>
        <dbReference type="ARBA" id="ARBA00023315"/>
    </source>
</evidence>
<dbReference type="RefSeq" id="WP_203754384.1">
    <property type="nucleotide sequence ID" value="NZ_BAAAUC010000014.1"/>
</dbReference>
<name>A0A919MAG1_9ACTN</name>
<dbReference type="SUPFAM" id="SSF53901">
    <property type="entry name" value="Thiolase-like"/>
    <property type="match status" value="1"/>
</dbReference>
<dbReference type="GO" id="GO:0016746">
    <property type="term" value="F:acyltransferase activity"/>
    <property type="evidence" value="ECO:0007669"/>
    <property type="project" value="UniProtKB-KW"/>
</dbReference>
<dbReference type="GO" id="GO:0044550">
    <property type="term" value="P:secondary metabolite biosynthetic process"/>
    <property type="evidence" value="ECO:0007669"/>
    <property type="project" value="TreeGrafter"/>
</dbReference>
<gene>
    <name evidence="4" type="ORF">Acy02nite_83740</name>
</gene>
<evidence type="ECO:0000256" key="1">
    <source>
        <dbReference type="ARBA" id="ARBA00022679"/>
    </source>
</evidence>
<evidence type="ECO:0000313" key="4">
    <source>
        <dbReference type="EMBL" id="GID70493.1"/>
    </source>
</evidence>
<dbReference type="EMBL" id="BOMH01000075">
    <property type="protein sequence ID" value="GID70493.1"/>
    <property type="molecule type" value="Genomic_DNA"/>
</dbReference>
<keyword evidence="1" id="KW-0808">Transferase</keyword>
<feature type="domain" description="Beta-ketoacyl-[acyl-carrier-protein] synthase III C-terminal" evidence="3">
    <location>
        <begin position="222"/>
        <end position="310"/>
    </location>
</feature>
<reference evidence="4" key="1">
    <citation type="submission" date="2021-01" db="EMBL/GenBank/DDBJ databases">
        <title>Whole genome shotgun sequence of Actinoplanes cyaneus NBRC 14990.</title>
        <authorList>
            <person name="Komaki H."/>
            <person name="Tamura T."/>
        </authorList>
    </citation>
    <scope>NUCLEOTIDE SEQUENCE</scope>
    <source>
        <strain evidence="4">NBRC 14990</strain>
    </source>
</reference>
<keyword evidence="2" id="KW-0012">Acyltransferase</keyword>
<evidence type="ECO:0000313" key="5">
    <source>
        <dbReference type="Proteomes" id="UP000619479"/>
    </source>
</evidence>
<sequence length="311" mass="33892">MTSIEAVAAYHPPVRTPVGDCLREYGLREAQISVYERFYGFRYVRLDPGGSLTEQLVAAMSALPELRGREDRIRYVMHARSMPVVAPYPVNPLLEACRKVGLEHAEIFSVSQHACASALLAVHLAGTMLATTGDPDARALVVGADKAFTASAQAVVAAGVMGESASAVLVRAGGDRDRVLGYATRTHGRYYQGPWMPDELGVEFQDHYPDALAEVIEAAVRSAGLGIDDIALILPHNVNRMSWMRVLRLLGIRGADRLYLVNQADIGHCFCSDSFLNHETARLTSRLRRGDHYVMTAVGLGATFSAMVLEH</sequence>